<sequence>MKNNEYGEYSRSLVRDIPADVNSDIYKHYDSIIPSFEGEAVYVYSFKENKMLFAKGWQDVLGYANDEITLFKIITSSSKRHMAFSSELNDKGLKFVQSRKKDHEKYSFTLEVEKIHKDGFIVPLLSRVGIFKATNGIIEEIIGKSQVVPSLKFGEVMQYGAYGPDRDEFEETLSKELFHHFAISSKEKEALSMAAKGYAFKEIADQLKVSQSAIEKRIIPLYKRFQVKSLPHLISFAYKNHIL</sequence>
<dbReference type="EMBL" id="JBHTJR010000023">
    <property type="protein sequence ID" value="MFD0992505.1"/>
    <property type="molecule type" value="Genomic_DNA"/>
</dbReference>
<dbReference type="InterPro" id="IPR016032">
    <property type="entry name" value="Sig_transdc_resp-reg_C-effctor"/>
</dbReference>
<proteinExistence type="predicted"/>
<reference evidence="3" key="1">
    <citation type="journal article" date="2019" name="Int. J. Syst. Evol. Microbiol.">
        <title>The Global Catalogue of Microorganisms (GCM) 10K type strain sequencing project: providing services to taxonomists for standard genome sequencing and annotation.</title>
        <authorList>
            <consortium name="The Broad Institute Genomics Platform"/>
            <consortium name="The Broad Institute Genome Sequencing Center for Infectious Disease"/>
            <person name="Wu L."/>
            <person name="Ma J."/>
        </authorList>
    </citation>
    <scope>NUCLEOTIDE SEQUENCE [LARGE SCALE GENOMIC DNA]</scope>
    <source>
        <strain evidence="3">CCUG 60527</strain>
    </source>
</reference>
<dbReference type="SMART" id="SM00421">
    <property type="entry name" value="HTH_LUXR"/>
    <property type="match status" value="1"/>
</dbReference>
<organism evidence="2 3">
    <name type="scientific">Tenacibaculum geojense</name>
    <dbReference type="NCBI Taxonomy" id="915352"/>
    <lineage>
        <taxon>Bacteria</taxon>
        <taxon>Pseudomonadati</taxon>
        <taxon>Bacteroidota</taxon>
        <taxon>Flavobacteriia</taxon>
        <taxon>Flavobacteriales</taxon>
        <taxon>Flavobacteriaceae</taxon>
        <taxon>Tenacibaculum</taxon>
    </lineage>
</organism>
<dbReference type="Gene3D" id="1.10.10.10">
    <property type="entry name" value="Winged helix-like DNA-binding domain superfamily/Winged helix DNA-binding domain"/>
    <property type="match status" value="1"/>
</dbReference>
<gene>
    <name evidence="2" type="ORF">ACFQ1U_04755</name>
</gene>
<dbReference type="RefSeq" id="WP_386105866.1">
    <property type="nucleotide sequence ID" value="NZ_JBHTJR010000023.1"/>
</dbReference>
<evidence type="ECO:0000313" key="3">
    <source>
        <dbReference type="Proteomes" id="UP001597062"/>
    </source>
</evidence>
<evidence type="ECO:0000259" key="1">
    <source>
        <dbReference type="SMART" id="SM00421"/>
    </source>
</evidence>
<comment type="caution">
    <text evidence="2">The sequence shown here is derived from an EMBL/GenBank/DDBJ whole genome shotgun (WGS) entry which is preliminary data.</text>
</comment>
<evidence type="ECO:0000313" key="2">
    <source>
        <dbReference type="EMBL" id="MFD0992505.1"/>
    </source>
</evidence>
<dbReference type="Pfam" id="PF00196">
    <property type="entry name" value="GerE"/>
    <property type="match status" value="1"/>
</dbReference>
<name>A0ABW3JPW6_9FLAO</name>
<dbReference type="InterPro" id="IPR036388">
    <property type="entry name" value="WH-like_DNA-bd_sf"/>
</dbReference>
<keyword evidence="3" id="KW-1185">Reference proteome</keyword>
<dbReference type="InterPro" id="IPR000792">
    <property type="entry name" value="Tscrpt_reg_LuxR_C"/>
</dbReference>
<protein>
    <submittedName>
        <fullName evidence="2">LuxR C-terminal-related transcriptional regulator</fullName>
    </submittedName>
</protein>
<feature type="domain" description="HTH luxR-type" evidence="1">
    <location>
        <begin position="180"/>
        <end position="237"/>
    </location>
</feature>
<accession>A0ABW3JPW6</accession>
<dbReference type="Proteomes" id="UP001597062">
    <property type="component" value="Unassembled WGS sequence"/>
</dbReference>
<dbReference type="SUPFAM" id="SSF46894">
    <property type="entry name" value="C-terminal effector domain of the bipartite response regulators"/>
    <property type="match status" value="1"/>
</dbReference>